<evidence type="ECO:0000313" key="1">
    <source>
        <dbReference type="EMBL" id="MCI56912.1"/>
    </source>
</evidence>
<evidence type="ECO:0000313" key="2">
    <source>
        <dbReference type="Proteomes" id="UP000265520"/>
    </source>
</evidence>
<comment type="caution">
    <text evidence="1">The sequence shown here is derived from an EMBL/GenBank/DDBJ whole genome shotgun (WGS) entry which is preliminary data.</text>
</comment>
<sequence>MGSKWEIEKFTGSNDFGLWMVKMRTILVQQKCVEALKGFAQMPAHLSAEEKTEMNDKA</sequence>
<name>A0A392T7Z0_9FABA</name>
<accession>A0A392T7Z0</accession>
<dbReference type="Proteomes" id="UP000265520">
    <property type="component" value="Unassembled WGS sequence"/>
</dbReference>
<proteinExistence type="predicted"/>
<keyword evidence="1" id="KW-0675">Receptor</keyword>
<dbReference type="EMBL" id="LXQA010520436">
    <property type="protein sequence ID" value="MCI56912.1"/>
    <property type="molecule type" value="Genomic_DNA"/>
</dbReference>
<dbReference type="AlphaFoldDB" id="A0A392T7Z0"/>
<feature type="non-terminal residue" evidence="1">
    <location>
        <position position="58"/>
    </location>
</feature>
<protein>
    <submittedName>
        <fullName evidence="1">Glutamate receptor 3.6</fullName>
    </submittedName>
</protein>
<organism evidence="1 2">
    <name type="scientific">Trifolium medium</name>
    <dbReference type="NCBI Taxonomy" id="97028"/>
    <lineage>
        <taxon>Eukaryota</taxon>
        <taxon>Viridiplantae</taxon>
        <taxon>Streptophyta</taxon>
        <taxon>Embryophyta</taxon>
        <taxon>Tracheophyta</taxon>
        <taxon>Spermatophyta</taxon>
        <taxon>Magnoliopsida</taxon>
        <taxon>eudicotyledons</taxon>
        <taxon>Gunneridae</taxon>
        <taxon>Pentapetalae</taxon>
        <taxon>rosids</taxon>
        <taxon>fabids</taxon>
        <taxon>Fabales</taxon>
        <taxon>Fabaceae</taxon>
        <taxon>Papilionoideae</taxon>
        <taxon>50 kb inversion clade</taxon>
        <taxon>NPAAA clade</taxon>
        <taxon>Hologalegina</taxon>
        <taxon>IRL clade</taxon>
        <taxon>Trifolieae</taxon>
        <taxon>Trifolium</taxon>
    </lineage>
</organism>
<keyword evidence="2" id="KW-1185">Reference proteome</keyword>
<reference evidence="1 2" key="1">
    <citation type="journal article" date="2018" name="Front. Plant Sci.">
        <title>Red Clover (Trifolium pratense) and Zigzag Clover (T. medium) - A Picture of Genomic Similarities and Differences.</title>
        <authorList>
            <person name="Dluhosova J."/>
            <person name="Istvanek J."/>
            <person name="Nedelnik J."/>
            <person name="Repkova J."/>
        </authorList>
    </citation>
    <scope>NUCLEOTIDE SEQUENCE [LARGE SCALE GENOMIC DNA]</scope>
    <source>
        <strain evidence="2">cv. 10/8</strain>
        <tissue evidence="1">Leaf</tissue>
    </source>
</reference>